<dbReference type="AlphaFoldDB" id="A0A7W3TH83"/>
<sequence length="168" mass="18005">VGVLALVLLVLAALPRLLRAGARSRRLAPGAGPAAAWCEVVDTARDLGIPPLPGDTPRRAGDRIVRLGGLEGDPALALRRLVDDVERALYSPAATTADDGGERARLVRAVRAGLTTGAGRWLRLRAAVLPPSTPRPHRVLAARPAEWGERWRGTGKERPRRLPPFVRP</sequence>
<comment type="caution">
    <text evidence="2">The sequence shown here is derived from an EMBL/GenBank/DDBJ whole genome shotgun (WGS) entry which is preliminary data.</text>
</comment>
<feature type="domain" description="Protein-glutamine gamma-glutamyltransferase-like C-terminal" evidence="1">
    <location>
        <begin position="37"/>
        <end position="111"/>
    </location>
</feature>
<dbReference type="Pfam" id="PF13559">
    <property type="entry name" value="DUF4129"/>
    <property type="match status" value="1"/>
</dbReference>
<protein>
    <submittedName>
        <fullName evidence="2">DUF4129 domain-containing protein</fullName>
    </submittedName>
</protein>
<evidence type="ECO:0000313" key="3">
    <source>
        <dbReference type="Proteomes" id="UP000538929"/>
    </source>
</evidence>
<evidence type="ECO:0000259" key="1">
    <source>
        <dbReference type="Pfam" id="PF13559"/>
    </source>
</evidence>
<feature type="non-terminal residue" evidence="2">
    <location>
        <position position="1"/>
    </location>
</feature>
<organism evidence="2 3">
    <name type="scientific">Streptomyces alkaliphilus</name>
    <dbReference type="NCBI Taxonomy" id="1472722"/>
    <lineage>
        <taxon>Bacteria</taxon>
        <taxon>Bacillati</taxon>
        <taxon>Actinomycetota</taxon>
        <taxon>Actinomycetes</taxon>
        <taxon>Kitasatosporales</taxon>
        <taxon>Streptomycetaceae</taxon>
        <taxon>Streptomyces</taxon>
    </lineage>
</organism>
<name>A0A7W3TH83_9ACTN</name>
<dbReference type="Proteomes" id="UP000538929">
    <property type="component" value="Unassembled WGS sequence"/>
</dbReference>
<accession>A0A7W3TH83</accession>
<reference evidence="3" key="1">
    <citation type="submission" date="2019-10" db="EMBL/GenBank/DDBJ databases">
        <title>Streptomyces sp. nov., a novel actinobacterium isolated from alkaline environment.</title>
        <authorList>
            <person name="Golinska P."/>
        </authorList>
    </citation>
    <scope>NUCLEOTIDE SEQUENCE [LARGE SCALE GENOMIC DNA]</scope>
    <source>
        <strain evidence="3">DSM 42118</strain>
    </source>
</reference>
<evidence type="ECO:0000313" key="2">
    <source>
        <dbReference type="EMBL" id="MBB0246818.1"/>
    </source>
</evidence>
<proteinExistence type="predicted"/>
<keyword evidence="3" id="KW-1185">Reference proteome</keyword>
<dbReference type="InterPro" id="IPR025403">
    <property type="entry name" value="TgpA-like_C"/>
</dbReference>
<gene>
    <name evidence="2" type="ORF">FNQ90_22530</name>
</gene>
<dbReference type="RefSeq" id="WP_182608103.1">
    <property type="nucleotide sequence ID" value="NZ_VKHT01001142.1"/>
</dbReference>
<dbReference type="EMBL" id="VKHT01001142">
    <property type="protein sequence ID" value="MBB0246818.1"/>
    <property type="molecule type" value="Genomic_DNA"/>
</dbReference>